<dbReference type="PROSITE" id="PS52048">
    <property type="entry name" value="UCH_DOMAIN"/>
    <property type="match status" value="1"/>
</dbReference>
<evidence type="ECO:0000256" key="1">
    <source>
        <dbReference type="ARBA" id="ARBA00000707"/>
    </source>
</evidence>
<accession>A0A1G4JQL5</accession>
<evidence type="ECO:0000256" key="9">
    <source>
        <dbReference type="PIRSR" id="PIRSR038120-2"/>
    </source>
</evidence>
<dbReference type="PANTHER" id="PTHR10589:SF16">
    <property type="entry name" value="UBIQUITIN CARBOXYL-TERMINAL HYDROLASE ISOZYME L5"/>
    <property type="match status" value="1"/>
</dbReference>
<keyword evidence="6 7" id="KW-0788">Thiol protease</keyword>
<evidence type="ECO:0000313" key="13">
    <source>
        <dbReference type="EMBL" id="SCU93046.1"/>
    </source>
</evidence>
<evidence type="ECO:0000256" key="8">
    <source>
        <dbReference type="PIRSR" id="PIRSR038120-1"/>
    </source>
</evidence>
<feature type="site" description="Important for enzyme activity" evidence="9 10">
    <location>
        <position position="183"/>
    </location>
</feature>
<keyword evidence="5 7" id="KW-0378">Hydrolase</keyword>
<dbReference type="GO" id="GO:0019784">
    <property type="term" value="F:deNEDDylase activity"/>
    <property type="evidence" value="ECO:0007669"/>
    <property type="project" value="EnsemblFungi"/>
</dbReference>
<dbReference type="PANTHER" id="PTHR10589">
    <property type="entry name" value="UBIQUITIN CARBOXYL-TERMINAL HYDROLASE"/>
    <property type="match status" value="1"/>
</dbReference>
<reference evidence="14" key="1">
    <citation type="submission" date="2016-03" db="EMBL/GenBank/DDBJ databases">
        <authorList>
            <person name="Devillers H."/>
        </authorList>
    </citation>
    <scope>NUCLEOTIDE SEQUENCE [LARGE SCALE GENOMIC DNA]</scope>
</reference>
<dbReference type="GO" id="GO:0000338">
    <property type="term" value="P:protein deneddylation"/>
    <property type="evidence" value="ECO:0007669"/>
    <property type="project" value="EnsemblFungi"/>
</dbReference>
<dbReference type="InterPro" id="IPR017390">
    <property type="entry name" value="Ubiquitinyl_hydrolase_UCH37"/>
</dbReference>
<dbReference type="GO" id="GO:0004843">
    <property type="term" value="F:cysteine-type deubiquitinase activity"/>
    <property type="evidence" value="ECO:0007669"/>
    <property type="project" value="UniProtKB-UniRule"/>
</dbReference>
<sequence length="323" mass="36509">MSWNTIESDAGVFTQLVRDLGVSGVQFAEIPILDSLQDLTGILYGAIFLFKYDSTDYAKNEPLQGEYDFDYPDSLFFANQTIQNACGTLAVLNTLLSLSNDHQEIKLGETLSNFLSFTSAFKDSELRGESISNSDEIRNVHNSFSSPDPFVMDEASQNSDRPSAEVFHFVSFIEHNGVIYELDGLRPAPIVHRAFRNEKQESSKFSQNIVAVLQQRMGLALNSGGKFSVIAIHRDTIDHLNSLRDQGALTTSDYDFSLAQELTKRDAWSREISFRRQNLYGMVFELTKQIAGNMTENDFAKQLAKAQDNTRNRIQRYHRENNA</sequence>
<organism evidence="13 14">
    <name type="scientific">Lachancea dasiensis</name>
    <dbReference type="NCBI Taxonomy" id="1072105"/>
    <lineage>
        <taxon>Eukaryota</taxon>
        <taxon>Fungi</taxon>
        <taxon>Dikarya</taxon>
        <taxon>Ascomycota</taxon>
        <taxon>Saccharomycotina</taxon>
        <taxon>Saccharomycetes</taxon>
        <taxon>Saccharomycetales</taxon>
        <taxon>Saccharomycetaceae</taxon>
        <taxon>Lachancea</taxon>
    </lineage>
</organism>
<evidence type="ECO:0000256" key="4">
    <source>
        <dbReference type="ARBA" id="ARBA00022786"/>
    </source>
</evidence>
<evidence type="ECO:0000256" key="6">
    <source>
        <dbReference type="ARBA" id="ARBA00022807"/>
    </source>
</evidence>
<dbReference type="OrthoDB" id="1924260at2759"/>
<gene>
    <name evidence="13" type="ORF">LADA_0G01046G</name>
</gene>
<evidence type="ECO:0000256" key="2">
    <source>
        <dbReference type="ARBA" id="ARBA00009326"/>
    </source>
</evidence>
<evidence type="ECO:0000256" key="10">
    <source>
        <dbReference type="PROSITE-ProRule" id="PRU01393"/>
    </source>
</evidence>
<comment type="catalytic activity">
    <reaction evidence="1 7 10 11">
        <text>Thiol-dependent hydrolysis of ester, thioester, amide, peptide and isopeptide bonds formed by the C-terminal Gly of ubiquitin (a 76-residue protein attached to proteins as an intracellular targeting signal).</text>
        <dbReference type="EC" id="3.4.19.12"/>
    </reaction>
</comment>
<dbReference type="PIRSF" id="PIRSF038120">
    <property type="entry name" value="Ubiquitinyl_hydrolase_UCH37"/>
    <property type="match status" value="1"/>
</dbReference>
<dbReference type="GO" id="GO:0005737">
    <property type="term" value="C:cytoplasm"/>
    <property type="evidence" value="ECO:0007669"/>
    <property type="project" value="TreeGrafter"/>
</dbReference>
<dbReference type="InterPro" id="IPR036959">
    <property type="entry name" value="Peptidase_C12_UCH_sf"/>
</dbReference>
<dbReference type="EC" id="3.4.19.12" evidence="7 11"/>
<dbReference type="InterPro" id="IPR001578">
    <property type="entry name" value="Peptidase_C12_UCH"/>
</dbReference>
<dbReference type="Proteomes" id="UP000190274">
    <property type="component" value="Chromosome G"/>
</dbReference>
<evidence type="ECO:0000259" key="12">
    <source>
        <dbReference type="PROSITE" id="PS52048"/>
    </source>
</evidence>
<evidence type="ECO:0000256" key="11">
    <source>
        <dbReference type="RuleBase" id="RU361215"/>
    </source>
</evidence>
<feature type="active site" description="Nucleophile" evidence="8 10">
    <location>
        <position position="86"/>
    </location>
</feature>
<dbReference type="PRINTS" id="PR00707">
    <property type="entry name" value="UBCTHYDRLASE"/>
</dbReference>
<keyword evidence="4 7" id="KW-0833">Ubl conjugation pathway</keyword>
<comment type="similarity">
    <text evidence="2 7 10 11">Belongs to the peptidase C12 family.</text>
</comment>
<keyword evidence="3 7" id="KW-0645">Protease</keyword>
<dbReference type="GO" id="GO:0071629">
    <property type="term" value="P:cytoplasm protein quality control by the ubiquitin-proteasome system"/>
    <property type="evidence" value="ECO:0007669"/>
    <property type="project" value="EnsemblFungi"/>
</dbReference>
<feature type="domain" description="UCH catalytic" evidence="12">
    <location>
        <begin position="2"/>
        <end position="234"/>
    </location>
</feature>
<evidence type="ECO:0000256" key="5">
    <source>
        <dbReference type="ARBA" id="ARBA00022801"/>
    </source>
</evidence>
<dbReference type="Pfam" id="PF01088">
    <property type="entry name" value="Peptidase_C12"/>
    <property type="match status" value="1"/>
</dbReference>
<dbReference type="SUPFAM" id="SSF54001">
    <property type="entry name" value="Cysteine proteinases"/>
    <property type="match status" value="1"/>
</dbReference>
<proteinExistence type="inferred from homology"/>
<protein>
    <recommendedName>
        <fullName evidence="7 11">Ubiquitin carboxyl-terminal hydrolase</fullName>
        <ecNumber evidence="7 11">3.4.19.12</ecNumber>
    </recommendedName>
</protein>
<dbReference type="GO" id="GO:0016579">
    <property type="term" value="P:protein deubiquitination"/>
    <property type="evidence" value="ECO:0007669"/>
    <property type="project" value="InterPro"/>
</dbReference>
<dbReference type="AlphaFoldDB" id="A0A1G4JQL5"/>
<feature type="active site" description="Proton donor" evidence="8 10">
    <location>
        <position position="168"/>
    </location>
</feature>
<evidence type="ECO:0000313" key="14">
    <source>
        <dbReference type="Proteomes" id="UP000190274"/>
    </source>
</evidence>
<evidence type="ECO:0000256" key="3">
    <source>
        <dbReference type="ARBA" id="ARBA00022670"/>
    </source>
</evidence>
<dbReference type="Gene3D" id="3.40.532.10">
    <property type="entry name" value="Peptidase C12, ubiquitin carboxyl-terminal hydrolase"/>
    <property type="match status" value="1"/>
</dbReference>
<dbReference type="InterPro" id="IPR038765">
    <property type="entry name" value="Papain-like_cys_pep_sf"/>
</dbReference>
<dbReference type="STRING" id="1266660.A0A1G4JQL5"/>
<evidence type="ECO:0000256" key="7">
    <source>
        <dbReference type="PIRNR" id="PIRNR038120"/>
    </source>
</evidence>
<feature type="site" description="Transition state stabilizer" evidence="10">
    <location>
        <position position="80"/>
    </location>
</feature>
<name>A0A1G4JQL5_9SACH</name>
<keyword evidence="14" id="KW-1185">Reference proteome</keyword>
<dbReference type="EMBL" id="LT598457">
    <property type="protein sequence ID" value="SCU93046.1"/>
    <property type="molecule type" value="Genomic_DNA"/>
</dbReference>